<organism evidence="2">
    <name type="scientific">Ralstonia solanacearum CFBP2957</name>
    <dbReference type="NCBI Taxonomy" id="859656"/>
    <lineage>
        <taxon>Bacteria</taxon>
        <taxon>Pseudomonadati</taxon>
        <taxon>Pseudomonadota</taxon>
        <taxon>Betaproteobacteria</taxon>
        <taxon>Burkholderiales</taxon>
        <taxon>Burkholderiaceae</taxon>
        <taxon>Ralstonia</taxon>
        <taxon>Ralstonia solanacearum species complex</taxon>
    </lineage>
</organism>
<keyword evidence="2" id="KW-0614">Plasmid</keyword>
<protein>
    <submittedName>
        <fullName evidence="2">Uncharacterized protein</fullName>
    </submittedName>
</protein>
<evidence type="ECO:0000313" key="2">
    <source>
        <dbReference type="EMBL" id="CBJ53862.1"/>
    </source>
</evidence>
<accession>D8P4M6</accession>
<reference evidence="2" key="1">
    <citation type="journal article" date="2010" name="BMC Genomics">
        <title>Genomes of three tomato pathogens within the Ralstonia solanacearum species complex reveal significant evolutionary divergence.</title>
        <authorList>
            <person name="Remenant B."/>
            <person name="Coupat-Goutaland B."/>
            <person name="Guidot A."/>
            <person name="Cellier G."/>
            <person name="Wicker E."/>
            <person name="Allen C."/>
            <person name="Fegan M."/>
            <person name="Pruvost O."/>
            <person name="Elbaz M."/>
            <person name="Calteau A."/>
            <person name="Salvignol G."/>
            <person name="Mornico D."/>
            <person name="Mangenot S."/>
            <person name="Barbe V."/>
            <person name="Medigue C."/>
            <person name="Prior P."/>
        </authorList>
    </citation>
    <scope>NUCLEOTIDE SEQUENCE [LARGE SCALE GENOMIC DNA]</scope>
    <source>
        <strain evidence="2">CFBP2957</strain>
        <plasmid evidence="2">RCFBPv3_mp</plasmid>
    </source>
</reference>
<dbReference type="AlphaFoldDB" id="D8P4M6"/>
<geneLocation type="plasmid" evidence="2">
    <name>RCFBPv3_mp</name>
</geneLocation>
<feature type="compositionally biased region" description="Polar residues" evidence="1">
    <location>
        <begin position="1"/>
        <end position="14"/>
    </location>
</feature>
<proteinExistence type="predicted"/>
<name>D8P4M6_RALSL</name>
<dbReference type="EMBL" id="FP885907">
    <property type="protein sequence ID" value="CBJ53862.1"/>
    <property type="molecule type" value="Genomic_DNA"/>
</dbReference>
<evidence type="ECO:0000256" key="1">
    <source>
        <dbReference type="SAM" id="MobiDB-lite"/>
    </source>
</evidence>
<reference evidence="2" key="2">
    <citation type="submission" date="2010-02" db="EMBL/GenBank/DDBJ databases">
        <authorList>
            <person name="Genoscope - CEA"/>
        </authorList>
    </citation>
    <scope>NUCLEOTIDE SEQUENCE</scope>
    <source>
        <strain evidence="2">CFBP2957</strain>
        <plasmid evidence="2">RCFBPv3_mp</plasmid>
    </source>
</reference>
<gene>
    <name evidence="2" type="ORF">RCFBP_mp20436</name>
</gene>
<feature type="region of interest" description="Disordered" evidence="1">
    <location>
        <begin position="1"/>
        <end position="35"/>
    </location>
</feature>
<sequence>MRVPVAQSSASRSTAEPAPARMPISEPKNSQRARYGSMTTCSGGANFFFMMTRFEELKPGRQDAVWTRAYNFPVQERVGIISRRDRRLREVCHLRKPVIVPKGERRGNPR</sequence>